<accession>A0AAW4VUN4</accession>
<sequence>MDKKKVEMSVEENIDEMKKSLKNLEESDCYDVGKYTYSLLHQTRQLEYFYCQLLEQEEATPDQTFYHVSKRPEVHQMAYFNIGRGFPKEIMDAHWCYVLKDFGSKMLVIPCTSIKEDSPEASFYELDIDVRIRRYYIKSRMQLSDMRCVDIQRLDLRKRFCNVVTSREEIERFIKENVFGEDENEKSLE</sequence>
<organism evidence="1 2">
    <name type="scientific">Faecalibacillus faecis</name>
    <dbReference type="NCBI Taxonomy" id="1982628"/>
    <lineage>
        <taxon>Bacteria</taxon>
        <taxon>Bacillati</taxon>
        <taxon>Bacillota</taxon>
        <taxon>Erysipelotrichia</taxon>
        <taxon>Erysipelotrichales</taxon>
        <taxon>Coprobacillaceae</taxon>
        <taxon>Faecalibacillus</taxon>
    </lineage>
</organism>
<name>A0AAW4VUN4_9FIRM</name>
<dbReference type="Proteomes" id="UP001198439">
    <property type="component" value="Unassembled WGS sequence"/>
</dbReference>
<dbReference type="AlphaFoldDB" id="A0AAW4VUN4"/>
<gene>
    <name evidence="1" type="ORF">LJD69_10490</name>
</gene>
<comment type="caution">
    <text evidence="1">The sequence shown here is derived from an EMBL/GenBank/DDBJ whole genome shotgun (WGS) entry which is preliminary data.</text>
</comment>
<protein>
    <submittedName>
        <fullName evidence="1">Uncharacterized protein</fullName>
    </submittedName>
</protein>
<reference evidence="1" key="1">
    <citation type="submission" date="2021-10" db="EMBL/GenBank/DDBJ databases">
        <title>Collection of gut derived symbiotic bacterial strains cultured from healthy donors.</title>
        <authorList>
            <person name="Lin H."/>
            <person name="Littmann E."/>
            <person name="Kohout C."/>
            <person name="Pamer E.G."/>
        </authorList>
    </citation>
    <scope>NUCLEOTIDE SEQUENCE</scope>
    <source>
        <strain evidence="1">DFI.4.48</strain>
    </source>
</reference>
<dbReference type="EMBL" id="JAJDKZ010000033">
    <property type="protein sequence ID" value="MCB8611015.1"/>
    <property type="molecule type" value="Genomic_DNA"/>
</dbReference>
<evidence type="ECO:0000313" key="2">
    <source>
        <dbReference type="Proteomes" id="UP001198439"/>
    </source>
</evidence>
<proteinExistence type="predicted"/>
<dbReference type="RefSeq" id="WP_227213712.1">
    <property type="nucleotide sequence ID" value="NZ_DAWBWI010000070.1"/>
</dbReference>
<evidence type="ECO:0000313" key="1">
    <source>
        <dbReference type="EMBL" id="MCB8611015.1"/>
    </source>
</evidence>